<sequence length="253" mass="30345">MYKVKEVATMAGVSVRTLHHYDHIGLLSPGNVNEKGYRLYGEREVARLQQILFFKEMDFSLPKIKQILDDPEFDEEEALQHHREILWKKKARLERLIQSVDQTLETVRGGTLMEDEKRFKPFDMSEIEEHQKKYEKEVEERWGDTEAYKESKRKTNNYTDEDWKRIQEESNRIDRELVKLMGRDPSDEEVQRLIGEKRQHITDNFYECKGEIFRGLADMYVNDPRFTKNIDKWKEGYAEFLKKAIHTYCDRLG</sequence>
<gene>
    <name evidence="6" type="primary">mta</name>
    <name evidence="6" type="ORF">BN983_03752</name>
</gene>
<dbReference type="InterPro" id="IPR012925">
    <property type="entry name" value="TipAS_dom"/>
</dbReference>
<keyword evidence="2" id="KW-0238">DNA-binding</keyword>
<evidence type="ECO:0000256" key="4">
    <source>
        <dbReference type="ARBA" id="ARBA00023163"/>
    </source>
</evidence>
<keyword evidence="4" id="KW-0804">Transcription</keyword>
<evidence type="ECO:0000259" key="5">
    <source>
        <dbReference type="PROSITE" id="PS50937"/>
    </source>
</evidence>
<dbReference type="PRINTS" id="PR00040">
    <property type="entry name" value="HTHMERR"/>
</dbReference>
<protein>
    <submittedName>
        <fullName evidence="6">Multidrug transporter activation protein</fullName>
    </submittedName>
</protein>
<dbReference type="EMBL" id="CCDI010000005">
    <property type="protein sequence ID" value="CDQ25419.1"/>
    <property type="molecule type" value="Genomic_DNA"/>
</dbReference>
<dbReference type="Proteomes" id="UP000028868">
    <property type="component" value="Unassembled WGS sequence"/>
</dbReference>
<dbReference type="RefSeq" id="WP_035511093.1">
    <property type="nucleotide sequence ID" value="NZ_CCDH010000005.1"/>
</dbReference>
<dbReference type="Pfam" id="PF13411">
    <property type="entry name" value="MerR_1"/>
    <property type="match status" value="1"/>
</dbReference>
<feature type="domain" description="HTH merR-type" evidence="5">
    <location>
        <begin position="1"/>
        <end position="70"/>
    </location>
</feature>
<dbReference type="InterPro" id="IPR036244">
    <property type="entry name" value="TipA-like_antibiotic-bd"/>
</dbReference>
<evidence type="ECO:0000256" key="3">
    <source>
        <dbReference type="ARBA" id="ARBA00023159"/>
    </source>
</evidence>
<dbReference type="GO" id="GO:0003700">
    <property type="term" value="F:DNA-binding transcription factor activity"/>
    <property type="evidence" value="ECO:0007669"/>
    <property type="project" value="InterPro"/>
</dbReference>
<keyword evidence="3" id="KW-0010">Activator</keyword>
<dbReference type="CDD" id="cd01106">
    <property type="entry name" value="HTH_TipAL-Mta"/>
    <property type="match status" value="1"/>
</dbReference>
<reference evidence="6 7" key="2">
    <citation type="submission" date="2014-05" db="EMBL/GenBank/DDBJ databases">
        <title>Draft genome sequence of Halobacillus karajensis HK-03.</title>
        <authorList>
            <person name="Khelaifia S."/>
            <person name="Croce O."/>
            <person name="Lagier J.C."/>
            <person name="Raoult D."/>
        </authorList>
    </citation>
    <scope>NUCLEOTIDE SEQUENCE [LARGE SCALE GENOMIC DNA]</scope>
    <source>
        <strain evidence="6 7">HD-03</strain>
    </source>
</reference>
<dbReference type="SMART" id="SM00422">
    <property type="entry name" value="HTH_MERR"/>
    <property type="match status" value="1"/>
</dbReference>
<dbReference type="PANTHER" id="PTHR30204">
    <property type="entry name" value="REDOX-CYCLING DRUG-SENSING TRANSCRIPTIONAL ACTIVATOR SOXR"/>
    <property type="match status" value="1"/>
</dbReference>
<evidence type="ECO:0000313" key="6">
    <source>
        <dbReference type="EMBL" id="CDQ25419.1"/>
    </source>
</evidence>
<dbReference type="Gene3D" id="1.10.1660.10">
    <property type="match status" value="1"/>
</dbReference>
<proteinExistence type="predicted"/>
<evidence type="ECO:0000313" key="7">
    <source>
        <dbReference type="Proteomes" id="UP000028868"/>
    </source>
</evidence>
<keyword evidence="7" id="KW-1185">Reference proteome</keyword>
<comment type="caution">
    <text evidence="6">The sequence shown here is derived from an EMBL/GenBank/DDBJ whole genome shotgun (WGS) entry which is preliminary data.</text>
</comment>
<dbReference type="PANTHER" id="PTHR30204:SF90">
    <property type="entry name" value="HTH-TYPE TRANSCRIPTIONAL ACTIVATOR MTA"/>
    <property type="match status" value="1"/>
</dbReference>
<evidence type="ECO:0000256" key="2">
    <source>
        <dbReference type="ARBA" id="ARBA00023125"/>
    </source>
</evidence>
<dbReference type="GO" id="GO:0003677">
    <property type="term" value="F:DNA binding"/>
    <property type="evidence" value="ECO:0007669"/>
    <property type="project" value="UniProtKB-KW"/>
</dbReference>
<keyword evidence="1" id="KW-0805">Transcription regulation</keyword>
<dbReference type="InterPro" id="IPR009061">
    <property type="entry name" value="DNA-bd_dom_put_sf"/>
</dbReference>
<organism evidence="6 7">
    <name type="scientific">Halobacillus karajensis</name>
    <dbReference type="NCBI Taxonomy" id="195088"/>
    <lineage>
        <taxon>Bacteria</taxon>
        <taxon>Bacillati</taxon>
        <taxon>Bacillota</taxon>
        <taxon>Bacilli</taxon>
        <taxon>Bacillales</taxon>
        <taxon>Bacillaceae</taxon>
        <taxon>Halobacillus</taxon>
    </lineage>
</organism>
<evidence type="ECO:0000256" key="1">
    <source>
        <dbReference type="ARBA" id="ARBA00023015"/>
    </source>
</evidence>
<dbReference type="InterPro" id="IPR047057">
    <property type="entry name" value="MerR_fam"/>
</dbReference>
<dbReference type="AlphaFoldDB" id="A0A024P8G5"/>
<reference evidence="7" key="1">
    <citation type="submission" date="2014-03" db="EMBL/GenBank/DDBJ databases">
        <authorList>
            <person name="Urmite Genomes U."/>
        </authorList>
    </citation>
    <scope>NUCLEOTIDE SEQUENCE [LARGE SCALE GENOMIC DNA]</scope>
    <source>
        <strain evidence="7">HD-03</strain>
    </source>
</reference>
<dbReference type="SUPFAM" id="SSF89082">
    <property type="entry name" value="Antibiotic binding domain of TipA-like multidrug resistance regulators"/>
    <property type="match status" value="1"/>
</dbReference>
<dbReference type="SUPFAM" id="SSF46955">
    <property type="entry name" value="Putative DNA-binding domain"/>
    <property type="match status" value="1"/>
</dbReference>
<name>A0A024P8G5_9BACI</name>
<accession>A0A024P8G5</accession>
<dbReference type="InterPro" id="IPR000551">
    <property type="entry name" value="MerR-type_HTH_dom"/>
</dbReference>
<dbReference type="PROSITE" id="PS50937">
    <property type="entry name" value="HTH_MERR_2"/>
    <property type="match status" value="1"/>
</dbReference>
<dbReference type="Gene3D" id="1.10.490.50">
    <property type="entry name" value="Antibiotic binding domain of TipA-like multidrug resistance regulators"/>
    <property type="match status" value="1"/>
</dbReference>
<dbReference type="Pfam" id="PF07739">
    <property type="entry name" value="TipAS"/>
    <property type="match status" value="1"/>
</dbReference>